<accession>A0A811UXQ4</accession>
<organism evidence="1 2">
    <name type="scientific">Ceratitis capitata</name>
    <name type="common">Mediterranean fruit fly</name>
    <name type="synonym">Tephritis capitata</name>
    <dbReference type="NCBI Taxonomy" id="7213"/>
    <lineage>
        <taxon>Eukaryota</taxon>
        <taxon>Metazoa</taxon>
        <taxon>Ecdysozoa</taxon>
        <taxon>Arthropoda</taxon>
        <taxon>Hexapoda</taxon>
        <taxon>Insecta</taxon>
        <taxon>Pterygota</taxon>
        <taxon>Neoptera</taxon>
        <taxon>Endopterygota</taxon>
        <taxon>Diptera</taxon>
        <taxon>Brachycera</taxon>
        <taxon>Muscomorpha</taxon>
        <taxon>Tephritoidea</taxon>
        <taxon>Tephritidae</taxon>
        <taxon>Ceratitis</taxon>
        <taxon>Ceratitis</taxon>
    </lineage>
</organism>
<gene>
    <name evidence="1" type="ORF">CCAP1982_LOCUS11887</name>
</gene>
<comment type="caution">
    <text evidence="1">The sequence shown here is derived from an EMBL/GenBank/DDBJ whole genome shotgun (WGS) entry which is preliminary data.</text>
</comment>
<protein>
    <submittedName>
        <fullName evidence="1">(Mediterranean fruit fly) hypothetical protein</fullName>
    </submittedName>
</protein>
<dbReference type="EMBL" id="CAJHJT010000034">
    <property type="protein sequence ID" value="CAD7003431.1"/>
    <property type="molecule type" value="Genomic_DNA"/>
</dbReference>
<evidence type="ECO:0000313" key="1">
    <source>
        <dbReference type="EMBL" id="CAD7003431.1"/>
    </source>
</evidence>
<keyword evidence="2" id="KW-1185">Reference proteome</keyword>
<sequence>MVAGAACIAAGGLIALIACVGGGKISAGCLTEQHLSNKEITLTNSKKHTRTKILIGFQILAGFLAVKAGYDPEVGLFEATFARRLRNATTDGLACLITTDETEAEPAGRSASSGSHCTAFGRRLRQTVCETKVTPASTTTKCTSANTKTANEVIRTKLEHTIR</sequence>
<reference evidence="1" key="1">
    <citation type="submission" date="2020-11" db="EMBL/GenBank/DDBJ databases">
        <authorList>
            <person name="Whitehead M."/>
        </authorList>
    </citation>
    <scope>NUCLEOTIDE SEQUENCE</scope>
    <source>
        <strain evidence="1">EGII</strain>
    </source>
</reference>
<name>A0A811UXQ4_CERCA</name>
<dbReference type="Proteomes" id="UP000606786">
    <property type="component" value="Unassembled WGS sequence"/>
</dbReference>
<proteinExistence type="predicted"/>
<evidence type="ECO:0000313" key="2">
    <source>
        <dbReference type="Proteomes" id="UP000606786"/>
    </source>
</evidence>
<dbReference type="AlphaFoldDB" id="A0A811UXQ4"/>